<comment type="caution">
    <text evidence="1">The sequence shown here is derived from an EMBL/GenBank/DDBJ whole genome shotgun (WGS) entry which is preliminary data.</text>
</comment>
<proteinExistence type="predicted"/>
<protein>
    <submittedName>
        <fullName evidence="1">Uncharacterized protein</fullName>
    </submittedName>
</protein>
<evidence type="ECO:0000313" key="1">
    <source>
        <dbReference type="EMBL" id="MEM5400017.1"/>
    </source>
</evidence>
<reference evidence="1" key="1">
    <citation type="submission" date="2024-01" db="EMBL/GenBank/DDBJ databases">
        <title>The diversity of rhizobia nodulating Mimosa spp. in eleven states of Brazil covering several biomes is determined by host plant, location, and edaphic factors.</title>
        <authorList>
            <person name="Rouws L."/>
            <person name="Barauna A."/>
            <person name="Beukes C."/>
            <person name="De Faria S.M."/>
            <person name="Gross E."/>
            <person name="Dos Reis Junior F.B."/>
            <person name="Simon M."/>
            <person name="Maluk M."/>
            <person name="Odee D.W."/>
            <person name="Kenicer G."/>
            <person name="Young J.P.W."/>
            <person name="Reis V.M."/>
            <person name="Zilli J."/>
            <person name="James E.K."/>
        </authorList>
    </citation>
    <scope>NUCLEOTIDE SEQUENCE</scope>
    <source>
        <strain evidence="1">JPY452</strain>
    </source>
</reference>
<dbReference type="EMBL" id="JAYMRU010000004">
    <property type="protein sequence ID" value="MEM5400017.1"/>
    <property type="molecule type" value="Genomic_DNA"/>
</dbReference>
<name>A0ACC6REX0_9BURK</name>
<evidence type="ECO:0000313" key="2">
    <source>
        <dbReference type="Proteomes" id="UP001392318"/>
    </source>
</evidence>
<dbReference type="Proteomes" id="UP001392318">
    <property type="component" value="Unassembled WGS sequence"/>
</dbReference>
<accession>A0ACC6REX0</accession>
<sequence length="55" mass="6283">MIAEPRHCTLSPRVYYMKEIADDSFRAQLFSITFSAYNAFQALQALNALSPAYIH</sequence>
<gene>
    <name evidence="1" type="ORF">VSR83_07960</name>
</gene>
<keyword evidence="2" id="KW-1185">Reference proteome</keyword>
<organism evidence="1 2">
    <name type="scientific">Paraburkholderia unamae</name>
    <dbReference type="NCBI Taxonomy" id="219649"/>
    <lineage>
        <taxon>Bacteria</taxon>
        <taxon>Pseudomonadati</taxon>
        <taxon>Pseudomonadota</taxon>
        <taxon>Betaproteobacteria</taxon>
        <taxon>Burkholderiales</taxon>
        <taxon>Burkholderiaceae</taxon>
        <taxon>Paraburkholderia</taxon>
    </lineage>
</organism>